<evidence type="ECO:0000256" key="3">
    <source>
        <dbReference type="ARBA" id="ARBA00022670"/>
    </source>
</evidence>
<dbReference type="GO" id="GO:0070628">
    <property type="term" value="F:proteasome binding"/>
    <property type="evidence" value="ECO:0007669"/>
    <property type="project" value="TreeGrafter"/>
</dbReference>
<dbReference type="Gene3D" id="3.90.70.10">
    <property type="entry name" value="Cysteine proteinases"/>
    <property type="match status" value="1"/>
</dbReference>
<dbReference type="InterPro" id="IPR044635">
    <property type="entry name" value="UBP14-like"/>
</dbReference>
<keyword evidence="10" id="KW-1185">Reference proteome</keyword>
<dbReference type="EMBL" id="JADGJD010000693">
    <property type="protein sequence ID" value="KAJ3049110.1"/>
    <property type="molecule type" value="Genomic_DNA"/>
</dbReference>
<dbReference type="InterPro" id="IPR028889">
    <property type="entry name" value="USP"/>
</dbReference>
<dbReference type="PANTHER" id="PTHR43982">
    <property type="entry name" value="UBIQUITIN CARBOXYL-TERMINAL HYDROLASE"/>
    <property type="match status" value="1"/>
</dbReference>
<evidence type="ECO:0000256" key="1">
    <source>
        <dbReference type="ARBA" id="ARBA00000707"/>
    </source>
</evidence>
<dbReference type="GO" id="GO:0043161">
    <property type="term" value="P:proteasome-mediated ubiquitin-dependent protein catabolic process"/>
    <property type="evidence" value="ECO:0007669"/>
    <property type="project" value="InterPro"/>
</dbReference>
<keyword evidence="6" id="KW-0788">Thiol protease</keyword>
<feature type="domain" description="USP" evidence="8">
    <location>
        <begin position="1"/>
        <end position="219"/>
    </location>
</feature>
<evidence type="ECO:0000256" key="5">
    <source>
        <dbReference type="ARBA" id="ARBA00022801"/>
    </source>
</evidence>
<organism evidence="9 10">
    <name type="scientific">Rhizophlyctis rosea</name>
    <dbReference type="NCBI Taxonomy" id="64517"/>
    <lineage>
        <taxon>Eukaryota</taxon>
        <taxon>Fungi</taxon>
        <taxon>Fungi incertae sedis</taxon>
        <taxon>Chytridiomycota</taxon>
        <taxon>Chytridiomycota incertae sedis</taxon>
        <taxon>Chytridiomycetes</taxon>
        <taxon>Rhizophlyctidales</taxon>
        <taxon>Rhizophlyctidaceae</taxon>
        <taxon>Rhizophlyctis</taxon>
    </lineage>
</organism>
<dbReference type="PANTHER" id="PTHR43982:SF1">
    <property type="entry name" value="UBIQUITIN CARBOXYL-TERMINAL HYDROLASE 14"/>
    <property type="match status" value="1"/>
</dbReference>
<dbReference type="GO" id="GO:0016579">
    <property type="term" value="P:protein deubiquitination"/>
    <property type="evidence" value="ECO:0007669"/>
    <property type="project" value="InterPro"/>
</dbReference>
<sequence length="222" mass="24991">MLTDIASGLVEKIEKNSITLNRSAIYEKRSRISRLPHYLTTNFVRFQWKATQNTKAKILKAVKFPFDLDITELCTNELQEKLRPAKLRLKEVADQKAAERKQKKSLESHGNATAMDVDAPNDSKPKASQVEIMRSLGVDESLINDVGANVSGQYDLIAVLTHVGRAADSGHYIGWVKGSGDDWWKFDDDKVSQVKRDDITKLEGGGDWHTAYIALYRAKDLE</sequence>
<dbReference type="InterPro" id="IPR038765">
    <property type="entry name" value="Papain-like_cys_pep_sf"/>
</dbReference>
<dbReference type="SUPFAM" id="SSF54001">
    <property type="entry name" value="Cysteine proteinases"/>
    <property type="match status" value="1"/>
</dbReference>
<accession>A0AAD5X0T7</accession>
<evidence type="ECO:0000313" key="10">
    <source>
        <dbReference type="Proteomes" id="UP001212841"/>
    </source>
</evidence>
<feature type="region of interest" description="Disordered" evidence="7">
    <location>
        <begin position="98"/>
        <end position="124"/>
    </location>
</feature>
<dbReference type="EC" id="3.4.19.12" evidence="2"/>
<keyword evidence="3" id="KW-0645">Protease</keyword>
<evidence type="ECO:0000256" key="4">
    <source>
        <dbReference type="ARBA" id="ARBA00022786"/>
    </source>
</evidence>
<dbReference type="Pfam" id="PF00443">
    <property type="entry name" value="UCH"/>
    <property type="match status" value="1"/>
</dbReference>
<protein>
    <recommendedName>
        <fullName evidence="2">ubiquitinyl hydrolase 1</fullName>
        <ecNumber evidence="2">3.4.19.12</ecNumber>
    </recommendedName>
</protein>
<evidence type="ECO:0000313" key="9">
    <source>
        <dbReference type="EMBL" id="KAJ3049110.1"/>
    </source>
</evidence>
<evidence type="ECO:0000256" key="6">
    <source>
        <dbReference type="ARBA" id="ARBA00022807"/>
    </source>
</evidence>
<evidence type="ECO:0000259" key="8">
    <source>
        <dbReference type="PROSITE" id="PS50235"/>
    </source>
</evidence>
<evidence type="ECO:0000256" key="7">
    <source>
        <dbReference type="SAM" id="MobiDB-lite"/>
    </source>
</evidence>
<dbReference type="PROSITE" id="PS50235">
    <property type="entry name" value="USP_3"/>
    <property type="match status" value="1"/>
</dbReference>
<proteinExistence type="predicted"/>
<dbReference type="InterPro" id="IPR018200">
    <property type="entry name" value="USP_CS"/>
</dbReference>
<reference evidence="9" key="1">
    <citation type="submission" date="2020-05" db="EMBL/GenBank/DDBJ databases">
        <title>Phylogenomic resolution of chytrid fungi.</title>
        <authorList>
            <person name="Stajich J.E."/>
            <person name="Amses K."/>
            <person name="Simmons R."/>
            <person name="Seto K."/>
            <person name="Myers J."/>
            <person name="Bonds A."/>
            <person name="Quandt C.A."/>
            <person name="Barry K."/>
            <person name="Liu P."/>
            <person name="Grigoriev I."/>
            <person name="Longcore J.E."/>
            <person name="James T.Y."/>
        </authorList>
    </citation>
    <scope>NUCLEOTIDE SEQUENCE</scope>
    <source>
        <strain evidence="9">JEL0318</strain>
    </source>
</reference>
<gene>
    <name evidence="9" type="primary">USP14</name>
    <name evidence="9" type="ORF">HK097_009868</name>
</gene>
<dbReference type="InterPro" id="IPR001394">
    <property type="entry name" value="Peptidase_C19_UCH"/>
</dbReference>
<dbReference type="PROSITE" id="PS00973">
    <property type="entry name" value="USP_2"/>
    <property type="match status" value="1"/>
</dbReference>
<evidence type="ECO:0000256" key="2">
    <source>
        <dbReference type="ARBA" id="ARBA00012759"/>
    </source>
</evidence>
<dbReference type="GO" id="GO:0004843">
    <property type="term" value="F:cysteine-type deubiquitinase activity"/>
    <property type="evidence" value="ECO:0007669"/>
    <property type="project" value="UniProtKB-EC"/>
</dbReference>
<comment type="catalytic activity">
    <reaction evidence="1">
        <text>Thiol-dependent hydrolysis of ester, thioester, amide, peptide and isopeptide bonds formed by the C-terminal Gly of ubiquitin (a 76-residue protein attached to proteins as an intracellular targeting signal).</text>
        <dbReference type="EC" id="3.4.19.12"/>
    </reaction>
</comment>
<comment type="caution">
    <text evidence="9">The sequence shown here is derived from an EMBL/GenBank/DDBJ whole genome shotgun (WGS) entry which is preliminary data.</text>
</comment>
<dbReference type="AlphaFoldDB" id="A0AAD5X0T7"/>
<dbReference type="Proteomes" id="UP001212841">
    <property type="component" value="Unassembled WGS sequence"/>
</dbReference>
<keyword evidence="4" id="KW-0833">Ubl conjugation pathway</keyword>
<feature type="compositionally biased region" description="Basic and acidic residues" evidence="7">
    <location>
        <begin position="98"/>
        <end position="107"/>
    </location>
</feature>
<keyword evidence="5 9" id="KW-0378">Hydrolase</keyword>
<name>A0AAD5X0T7_9FUNG</name>
<dbReference type="GO" id="GO:0061136">
    <property type="term" value="P:regulation of proteasomal protein catabolic process"/>
    <property type="evidence" value="ECO:0007669"/>
    <property type="project" value="TreeGrafter"/>
</dbReference>